<dbReference type="InterPro" id="IPR002173">
    <property type="entry name" value="Carboh/pur_kinase_PfkB_CS"/>
</dbReference>
<dbReference type="InterPro" id="IPR023314">
    <property type="entry name" value="Myo_inos_IolC-like_sf"/>
</dbReference>
<organism evidence="7">
    <name type="scientific">Kosmotoga arenicorallina</name>
    <dbReference type="NCBI Taxonomy" id="688066"/>
    <lineage>
        <taxon>Bacteria</taxon>
        <taxon>Thermotogati</taxon>
        <taxon>Thermotogota</taxon>
        <taxon>Thermotogae</taxon>
        <taxon>Kosmotogales</taxon>
        <taxon>Kosmotogaceae</taxon>
        <taxon>Kosmotoga</taxon>
    </lineage>
</organism>
<keyword evidence="5" id="KW-0067">ATP-binding</keyword>
<evidence type="ECO:0000256" key="4">
    <source>
        <dbReference type="ARBA" id="ARBA00022777"/>
    </source>
</evidence>
<dbReference type="EMBL" id="DRTH01000096">
    <property type="protein sequence ID" value="HHF08461.1"/>
    <property type="molecule type" value="Genomic_DNA"/>
</dbReference>
<comment type="similarity">
    <text evidence="1">Belongs to the carbohydrate kinase PfkB family.</text>
</comment>
<evidence type="ECO:0000256" key="5">
    <source>
        <dbReference type="ARBA" id="ARBA00022840"/>
    </source>
</evidence>
<dbReference type="GO" id="GO:0005524">
    <property type="term" value="F:ATP binding"/>
    <property type="evidence" value="ECO:0007669"/>
    <property type="project" value="UniProtKB-KW"/>
</dbReference>
<dbReference type="AlphaFoldDB" id="A0A7C5DVF8"/>
<evidence type="ECO:0000256" key="2">
    <source>
        <dbReference type="ARBA" id="ARBA00022679"/>
    </source>
</evidence>
<dbReference type="InterPro" id="IPR011611">
    <property type="entry name" value="PfkB_dom"/>
</dbReference>
<evidence type="ECO:0000256" key="3">
    <source>
        <dbReference type="ARBA" id="ARBA00022741"/>
    </source>
</evidence>
<dbReference type="PANTHER" id="PTHR46566:SF1">
    <property type="entry name" value="1-PHOSPHOFRUCTOKINASE"/>
    <property type="match status" value="1"/>
</dbReference>
<keyword evidence="3" id="KW-0547">Nucleotide-binding</keyword>
<feature type="non-terminal residue" evidence="7">
    <location>
        <position position="243"/>
    </location>
</feature>
<evidence type="ECO:0000259" key="6">
    <source>
        <dbReference type="Pfam" id="PF00294"/>
    </source>
</evidence>
<dbReference type="PANTHER" id="PTHR46566">
    <property type="entry name" value="1-PHOSPHOFRUCTOKINASE-RELATED"/>
    <property type="match status" value="1"/>
</dbReference>
<comment type="caution">
    <text evidence="7">The sequence shown here is derived from an EMBL/GenBank/DDBJ whole genome shotgun (WGS) entry which is preliminary data.</text>
</comment>
<dbReference type="Gene3D" id="2.20.150.10">
    <property type="entry name" value="putative 5-dehydro-2- deoxygluconokinase"/>
    <property type="match status" value="1"/>
</dbReference>
<evidence type="ECO:0000256" key="1">
    <source>
        <dbReference type="ARBA" id="ARBA00010688"/>
    </source>
</evidence>
<evidence type="ECO:0000313" key="7">
    <source>
        <dbReference type="EMBL" id="HHF08461.1"/>
    </source>
</evidence>
<proteinExistence type="inferred from homology"/>
<dbReference type="Proteomes" id="UP000886129">
    <property type="component" value="Unassembled WGS sequence"/>
</dbReference>
<keyword evidence="2" id="KW-0808">Transferase</keyword>
<dbReference type="InterPro" id="IPR017583">
    <property type="entry name" value="Tagatose/fructose_Pkinase"/>
</dbReference>
<reference evidence="7" key="1">
    <citation type="journal article" date="2020" name="mSystems">
        <title>Genome- and Community-Level Interaction Insights into Carbon Utilization and Element Cycling Functions of Hydrothermarchaeota in Hydrothermal Sediment.</title>
        <authorList>
            <person name="Zhou Z."/>
            <person name="Liu Y."/>
            <person name="Xu W."/>
            <person name="Pan J."/>
            <person name="Luo Z.H."/>
            <person name="Li M."/>
        </authorList>
    </citation>
    <scope>NUCLEOTIDE SEQUENCE [LARGE SCALE GENOMIC DNA]</scope>
    <source>
        <strain evidence="7">HyVt-80</strain>
    </source>
</reference>
<dbReference type="Gene3D" id="3.40.1190.20">
    <property type="match status" value="1"/>
</dbReference>
<dbReference type="InterPro" id="IPR029056">
    <property type="entry name" value="Ribokinase-like"/>
</dbReference>
<protein>
    <submittedName>
        <fullName evidence="7">1-phosphofructokinase family hexose kinase</fullName>
    </submittedName>
</protein>
<dbReference type="GO" id="GO:0005829">
    <property type="term" value="C:cytosol"/>
    <property type="evidence" value="ECO:0007669"/>
    <property type="project" value="TreeGrafter"/>
</dbReference>
<sequence>MRVLTVTMNPALDREFFVNDFHVNKLHRIHSYEETEMTPGGKGINVSIALAKLGISSVALGITGGYTGRVVVNELRKISDLITTSFVHIEQETRENIAILDEVNHTITEINSPGPEIDSDTLDHFLKRYEMLLSRVNCVVLSGSLPRGVASDTYGYLVKKAKEKGKIVFMEVIDEYLQPSLSIACPHVLRPDLRAEKVVMGKKLRELEDYVRAAKELIKRGCELVVLSYKIKGDIVATKDEVW</sequence>
<dbReference type="GO" id="GO:0008443">
    <property type="term" value="F:phosphofructokinase activity"/>
    <property type="evidence" value="ECO:0007669"/>
    <property type="project" value="TreeGrafter"/>
</dbReference>
<keyword evidence="4" id="KW-0418">Kinase</keyword>
<dbReference type="Pfam" id="PF00294">
    <property type="entry name" value="PfkB"/>
    <property type="match status" value="1"/>
</dbReference>
<gene>
    <name evidence="7" type="ORF">ENL26_01650</name>
</gene>
<accession>A0A7C5DVF8</accession>
<name>A0A7C5DVF8_9BACT</name>
<dbReference type="SUPFAM" id="SSF53613">
    <property type="entry name" value="Ribokinase-like"/>
    <property type="match status" value="1"/>
</dbReference>
<feature type="domain" description="Carbohydrate kinase PfkB" evidence="6">
    <location>
        <begin position="31"/>
        <end position="241"/>
    </location>
</feature>
<dbReference type="CDD" id="cd01164">
    <property type="entry name" value="FruK_PfkB_like"/>
    <property type="match status" value="1"/>
</dbReference>
<dbReference type="PROSITE" id="PS00583">
    <property type="entry name" value="PFKB_KINASES_1"/>
    <property type="match status" value="1"/>
</dbReference>